<keyword evidence="4 6" id="KW-0472">Membrane</keyword>
<feature type="transmembrane region" description="Helical" evidence="6">
    <location>
        <begin position="368"/>
        <end position="389"/>
    </location>
</feature>
<proteinExistence type="predicted"/>
<comment type="caution">
    <text evidence="8">The sequence shown here is derived from an EMBL/GenBank/DDBJ whole genome shotgun (WGS) entry which is preliminary data.</text>
</comment>
<evidence type="ECO:0000256" key="3">
    <source>
        <dbReference type="ARBA" id="ARBA00022989"/>
    </source>
</evidence>
<evidence type="ECO:0000256" key="1">
    <source>
        <dbReference type="ARBA" id="ARBA00004141"/>
    </source>
</evidence>
<feature type="region of interest" description="Disordered" evidence="5">
    <location>
        <begin position="548"/>
        <end position="598"/>
    </location>
</feature>
<evidence type="ECO:0000256" key="6">
    <source>
        <dbReference type="SAM" id="Phobius"/>
    </source>
</evidence>
<dbReference type="InterPro" id="IPR033308">
    <property type="entry name" value="PGAP5/Cdc1/Ted1"/>
</dbReference>
<dbReference type="STRING" id="1165861.A0A0L0V5U2"/>
<dbReference type="GO" id="GO:0016787">
    <property type="term" value="F:hydrolase activity"/>
    <property type="evidence" value="ECO:0007669"/>
    <property type="project" value="InterPro"/>
</dbReference>
<reference evidence="9" key="1">
    <citation type="submission" date="2014-03" db="EMBL/GenBank/DDBJ databases">
        <title>The Genome Sequence of Puccinia striiformis f. sp. tritici PST-78.</title>
        <authorList>
            <consortium name="The Broad Institute Genome Sequencing Platform"/>
            <person name="Cuomo C."/>
            <person name="Hulbert S."/>
            <person name="Chen X."/>
            <person name="Walker B."/>
            <person name="Young S.K."/>
            <person name="Zeng Q."/>
            <person name="Gargeya S."/>
            <person name="Fitzgerald M."/>
            <person name="Haas B."/>
            <person name="Abouelleil A."/>
            <person name="Alvarado L."/>
            <person name="Arachchi H.M."/>
            <person name="Berlin A.M."/>
            <person name="Chapman S.B."/>
            <person name="Goldberg J."/>
            <person name="Griggs A."/>
            <person name="Gujja S."/>
            <person name="Hansen M."/>
            <person name="Howarth C."/>
            <person name="Imamovic A."/>
            <person name="Larimer J."/>
            <person name="McCowan C."/>
            <person name="Montmayeur A."/>
            <person name="Murphy C."/>
            <person name="Neiman D."/>
            <person name="Pearson M."/>
            <person name="Priest M."/>
            <person name="Roberts A."/>
            <person name="Saif S."/>
            <person name="Shea T."/>
            <person name="Sisk P."/>
            <person name="Sykes S."/>
            <person name="Wortman J."/>
            <person name="Nusbaum C."/>
            <person name="Birren B."/>
        </authorList>
    </citation>
    <scope>NUCLEOTIDE SEQUENCE [LARGE SCALE GENOMIC DNA]</scope>
    <source>
        <strain evidence="9">race PST-78</strain>
    </source>
</reference>
<dbReference type="SUPFAM" id="SSF56300">
    <property type="entry name" value="Metallo-dependent phosphatases"/>
    <property type="match status" value="1"/>
</dbReference>
<feature type="region of interest" description="Disordered" evidence="5">
    <location>
        <begin position="399"/>
        <end position="493"/>
    </location>
</feature>
<dbReference type="PANTHER" id="PTHR13315:SF4">
    <property type="entry name" value="METALLOPHOSPHOESTERASE, ISOFORM E"/>
    <property type="match status" value="1"/>
</dbReference>
<protein>
    <recommendedName>
        <fullName evidence="7">Calcineurin-like phosphoesterase domain-containing protein</fullName>
    </recommendedName>
</protein>
<evidence type="ECO:0000256" key="5">
    <source>
        <dbReference type="SAM" id="MobiDB-lite"/>
    </source>
</evidence>
<evidence type="ECO:0000259" key="7">
    <source>
        <dbReference type="Pfam" id="PF00149"/>
    </source>
</evidence>
<accession>A0A0L0V5U2</accession>
<dbReference type="Gene3D" id="3.60.21.10">
    <property type="match status" value="1"/>
</dbReference>
<organism evidence="8 9">
    <name type="scientific">Puccinia striiformis f. sp. tritici PST-78</name>
    <dbReference type="NCBI Taxonomy" id="1165861"/>
    <lineage>
        <taxon>Eukaryota</taxon>
        <taxon>Fungi</taxon>
        <taxon>Dikarya</taxon>
        <taxon>Basidiomycota</taxon>
        <taxon>Pucciniomycotina</taxon>
        <taxon>Pucciniomycetes</taxon>
        <taxon>Pucciniales</taxon>
        <taxon>Pucciniaceae</taxon>
        <taxon>Puccinia</taxon>
    </lineage>
</organism>
<feature type="compositionally biased region" description="Basic residues" evidence="5">
    <location>
        <begin position="417"/>
        <end position="430"/>
    </location>
</feature>
<dbReference type="PANTHER" id="PTHR13315">
    <property type="entry name" value="METALLO PHOSPHOESTERASE RELATED"/>
    <property type="match status" value="1"/>
</dbReference>
<gene>
    <name evidence="8" type="ORF">PSTG_12279</name>
</gene>
<keyword evidence="9" id="KW-1185">Reference proteome</keyword>
<feature type="compositionally biased region" description="Low complexity" evidence="5">
    <location>
        <begin position="450"/>
        <end position="466"/>
    </location>
</feature>
<keyword evidence="3 6" id="KW-1133">Transmembrane helix</keyword>
<dbReference type="InterPro" id="IPR004843">
    <property type="entry name" value="Calcineurin-like_PHP"/>
</dbReference>
<feature type="domain" description="Calcineurin-like phosphoesterase" evidence="7">
    <location>
        <begin position="50"/>
        <end position="292"/>
    </location>
</feature>
<feature type="transmembrane region" description="Helical" evidence="6">
    <location>
        <begin position="652"/>
        <end position="673"/>
    </location>
</feature>
<dbReference type="InterPro" id="IPR029052">
    <property type="entry name" value="Metallo-depent_PP-like"/>
</dbReference>
<evidence type="ECO:0000313" key="8">
    <source>
        <dbReference type="EMBL" id="KNE94379.1"/>
    </source>
</evidence>
<dbReference type="GO" id="GO:0005783">
    <property type="term" value="C:endoplasmic reticulum"/>
    <property type="evidence" value="ECO:0007669"/>
    <property type="project" value="TreeGrafter"/>
</dbReference>
<comment type="subcellular location">
    <subcellularLocation>
        <location evidence="1">Membrane</location>
        <topology evidence="1">Multi-pass membrane protein</topology>
    </subcellularLocation>
</comment>
<evidence type="ECO:0000256" key="4">
    <source>
        <dbReference type="ARBA" id="ARBA00023136"/>
    </source>
</evidence>
<evidence type="ECO:0000256" key="2">
    <source>
        <dbReference type="ARBA" id="ARBA00022692"/>
    </source>
</evidence>
<dbReference type="EMBL" id="AJIL01000118">
    <property type="protein sequence ID" value="KNE94379.1"/>
    <property type="molecule type" value="Genomic_DNA"/>
</dbReference>
<name>A0A0L0V5U2_9BASI</name>
<dbReference type="GO" id="GO:0016020">
    <property type="term" value="C:membrane"/>
    <property type="evidence" value="ECO:0007669"/>
    <property type="project" value="UniProtKB-SubCell"/>
</dbReference>
<dbReference type="Pfam" id="PF00149">
    <property type="entry name" value="Metallophos"/>
    <property type="match status" value="1"/>
</dbReference>
<dbReference type="AlphaFoldDB" id="A0A0L0V5U2"/>
<evidence type="ECO:0000313" key="9">
    <source>
        <dbReference type="Proteomes" id="UP000054564"/>
    </source>
</evidence>
<dbReference type="OrthoDB" id="5977743at2759"/>
<feature type="compositionally biased region" description="Basic and acidic residues" evidence="5">
    <location>
        <begin position="468"/>
        <end position="478"/>
    </location>
</feature>
<sequence>MTVKIKKQQLNILRIVWTISIFWGEYYDFHRTISDCEWPKNNKNNEEFHVLIIADPQLPSIEYSYPERPWLLRWFSIQIIDQFIRKSFRLIIKIRNPDAIVFLGDLLDGGITTTDPIKFQKYVKRFNHTFPLTNQHRDNLIHLVGNHDVGLFPSTTKIQSTLARQRFMQNWKPHLLNGHLQWANHTMIWIDSLALIEEFKFKSSGLSNEAGEVTKFINGLSGPDMLLPKILFTHVPLWRPQGTSCGPLREHVKVISQGSGVNYQNEIPYEPTKLILEKIQPSLVFSGDDHDYCSIIHTLPSNSLANPSPLKIPEISVKSFSMGMGIHNPGYQLLTLSNPNKYATTPSEITSFHQDCILPDQIRIYTHVYLPLLGVSLVVIFGGVLGKWMRRCWWSGKSRKSANRRQRQARSNGLPLHHNRNRSTNRHRKSLSITRTLMFTKKPKPGTTISSTSSSSSSSSSLSSSSEVDERSKEESSRFIHHRSRRSGSLGVGKGNIGLGIDHNGHGFNSTNNASLSYHSPIDSSHEDQRLFSSTPTPLINTNHSHLRKSLETGRSGHEFPPTHHLGRTLSSRFHPNLNSSSSSLPPNTSSSSTPRFPHNVLRSVLGTHLTQKLAAFFSGTDHASGREDEHHLRSRARSSKRLKSGSLSTSFQNLVSLLWLIGVVYGLVWVWFTF</sequence>
<keyword evidence="2 6" id="KW-0812">Transmembrane</keyword>
<dbReference type="GO" id="GO:0006506">
    <property type="term" value="P:GPI anchor biosynthetic process"/>
    <property type="evidence" value="ECO:0007669"/>
    <property type="project" value="InterPro"/>
</dbReference>
<feature type="compositionally biased region" description="Basic and acidic residues" evidence="5">
    <location>
        <begin position="549"/>
        <end position="562"/>
    </location>
</feature>
<dbReference type="Proteomes" id="UP000054564">
    <property type="component" value="Unassembled WGS sequence"/>
</dbReference>
<feature type="compositionally biased region" description="Low complexity" evidence="5">
    <location>
        <begin position="571"/>
        <end position="598"/>
    </location>
</feature>
<feature type="compositionally biased region" description="Basic residues" evidence="5">
    <location>
        <begin position="399"/>
        <end position="408"/>
    </location>
</feature>